<reference evidence="7 8" key="1">
    <citation type="journal article" date="2015" name="Genome Biol. Evol.">
        <title>Comparative Genomics of a Bacterivorous Green Alga Reveals Evolutionary Causalities and Consequences of Phago-Mixotrophic Mode of Nutrition.</title>
        <authorList>
            <person name="Burns J.A."/>
            <person name="Paasch A."/>
            <person name="Narechania A."/>
            <person name="Kim E."/>
        </authorList>
    </citation>
    <scope>NUCLEOTIDE SEQUENCE [LARGE SCALE GENOMIC DNA]</scope>
    <source>
        <strain evidence="7 8">PLY_AMNH</strain>
    </source>
</reference>
<keyword evidence="8" id="KW-1185">Reference proteome</keyword>
<name>A0AAE0BJ98_9CHLO</name>
<evidence type="ECO:0000313" key="7">
    <source>
        <dbReference type="EMBL" id="KAK3236704.1"/>
    </source>
</evidence>
<gene>
    <name evidence="7" type="ORF">CYMTET_53172</name>
</gene>
<feature type="region of interest" description="Disordered" evidence="3">
    <location>
        <begin position="578"/>
        <end position="617"/>
    </location>
</feature>
<evidence type="ECO:0000256" key="3">
    <source>
        <dbReference type="SAM" id="MobiDB-lite"/>
    </source>
</evidence>
<sequence>MLEADLRNLSAEARKSDTGFAGYFTGSQHPEVKEAAERALLKLRSLPAENLDGPGVAECEEVWRAFIKACEAKNVRLSAIGLACLQKLVANEAIAQDAIPEVLSTLRQHADVYDEAVQLKTLQTVLSLLQSKLYPKEEEGVAAMLGICFRLLGSTRCADSVHTTAAATLRQAVALIFDRIVTCEGLANHPSPQAMGITDMDEPFADAHSATKAGLLLFNDLCALASGQPAPWLQVPPLPKAFALDMLEFVLSHHAIVFTALPNFERLLGGRLASLLMTSLRAGSTMEDEAAEMVERRLLMRTVSTVVKQFGHVLVTECEIYLTVLVKSLEQDFPLWHRIFVLEVLRILCGDADLMRFLFETYDMTKGTSFVVRDVIIVLARHVHSALQMGDGLDEILGHMAMLFGQKAQGVEWTPDLELLLVGGPLPEAFAVAMATDGLLAVTDALSKLADKATTAGELHSDPPPPAPAPAEGADAEAVQEEVSRDLMIAAREVNVKDPVAAAQLANVVQSMVSTLWEILLLPLSILLARANGEALVLDLLKGYQSFTQTCGILDVADARDAFLASLCDFTLSQRAENQHPRLPSGEASPGAAPGSFPSPTPPVPGLERPPREEERAEGLLLSTKNVHALRTLFNIAHRLAGNLGPSWVLVLETLSQLERALNNPHTTTQEASAGHGGPPGAVPSDLSILTAAAAQLFQATVMLDDTAVNSLLSALRDVSAKAARSMGGQPGAALPGGGALAGAPPARLFALQRMVDVVLHNTQRMASLWPVMCDHLTEVLQHENAPVRGAALERVGEHLSLGWTPIIGMLHNVASKVSPHTPLRAPPCPQPAQCTLLRPLTPPHSHRATTALPATFLWPRPRVLWISCAVQETPDLEPHCDPVVSRHVVSMVAAYGAQPSDLNISLAAIGLMWNMADFFGKSIQSLLLSAKRGAGDTEGASDEPTEEEEQAVVLAPAETAAHAGLHAKAAMIAELLLLPLFTSLQALCSDLRPEVRNSGLRTLLSTLVSHGGKLPPSLWRRCLWEILFPLLDTVRALAAGSSKEESVGTQLGREKGRAVMMLVHHSRNTEQKQWDETLVLSLNGTGRLLRTYMPVLTTLEGFDARWDSFLSFFEGSVIEGSKEVAVAAISALTAILQGHAGTQALPRPLWKRAIRAYASVTRSACAHDSHVQIKSRVELITALTRLYTARRTAFDEADVRALLSLLDQLARAPFSHTEKSASAMLSTMALPPVQRTVLDLVTQLAPFEDRHVRAGLWGTLVHLLLAYLPGEPPPAASNTRTSNMNSVEDVYTRPGDEAQASDSNIAGALAKAAIESCPVTGEKVETMPGALSALFAEHACSALLQIFKEHMPTETRAQLFAPVLFALEKCLATRLAHPQGNLWRTAAQVFVTVVRVGLPAVNMYRAGAGASTIQSRDEMLTSMGIAKGDGAHPDDVWEALCGAFERLLLPGSNVHQAAVSTEVDPEQRRADDELELAALDTLCDVVLTSCGASPDNLRRRLVAIVDCGVDRPIPPEGYSGGERFSHVCLRKLYVLGMRGGEAEGPHACLLAISRHAMPILLNRCEQVVRAYAQDDHPASNQNIPRSRFDEMM</sequence>
<dbReference type="GO" id="GO:0015031">
    <property type="term" value="P:protein transport"/>
    <property type="evidence" value="ECO:0007669"/>
    <property type="project" value="UniProtKB-KW"/>
</dbReference>
<protein>
    <recommendedName>
        <fullName evidence="9">Protein MON2 homolog</fullName>
    </recommendedName>
</protein>
<keyword evidence="1" id="KW-0813">Transport</keyword>
<proteinExistence type="predicted"/>
<keyword evidence="2" id="KW-0653">Protein transport</keyword>
<dbReference type="SUPFAM" id="SSF48371">
    <property type="entry name" value="ARM repeat"/>
    <property type="match status" value="1"/>
</dbReference>
<feature type="region of interest" description="Disordered" evidence="3">
    <location>
        <begin position="453"/>
        <end position="475"/>
    </location>
</feature>
<evidence type="ECO:0000259" key="4">
    <source>
        <dbReference type="Pfam" id="PF12783"/>
    </source>
</evidence>
<feature type="domain" description="Mon2/Sec7/BIG1-like HUS" evidence="4">
    <location>
        <begin position="212"/>
        <end position="367"/>
    </location>
</feature>
<feature type="domain" description="Mon2 C-terminal" evidence="5">
    <location>
        <begin position="889"/>
        <end position="1146"/>
    </location>
</feature>
<organism evidence="7 8">
    <name type="scientific">Cymbomonas tetramitiformis</name>
    <dbReference type="NCBI Taxonomy" id="36881"/>
    <lineage>
        <taxon>Eukaryota</taxon>
        <taxon>Viridiplantae</taxon>
        <taxon>Chlorophyta</taxon>
        <taxon>Pyramimonadophyceae</taxon>
        <taxon>Pyramimonadales</taxon>
        <taxon>Pyramimonadaceae</taxon>
        <taxon>Cymbomonas</taxon>
    </lineage>
</organism>
<comment type="caution">
    <text evidence="7">The sequence shown here is derived from an EMBL/GenBank/DDBJ whole genome shotgun (WGS) entry which is preliminary data.</text>
</comment>
<evidence type="ECO:0000256" key="1">
    <source>
        <dbReference type="ARBA" id="ARBA00022448"/>
    </source>
</evidence>
<accession>A0AAE0BJ98</accession>
<evidence type="ECO:0000259" key="6">
    <source>
        <dbReference type="Pfam" id="PF16213"/>
    </source>
</evidence>
<dbReference type="PANTHER" id="PTHR34199:SF4">
    <property type="entry name" value="ARM REPEAT SUPERFAMILY PROTEIN"/>
    <property type="match status" value="1"/>
</dbReference>
<dbReference type="Pfam" id="PF12783">
    <property type="entry name" value="Sec7-like_HUS"/>
    <property type="match status" value="1"/>
</dbReference>
<dbReference type="Pfam" id="PF16213">
    <property type="entry name" value="DCB"/>
    <property type="match status" value="1"/>
</dbReference>
<dbReference type="PANTHER" id="PTHR34199">
    <property type="entry name" value="NUMOD3 MOTIF FAMILY PROTEIN, EXPRESSED"/>
    <property type="match status" value="1"/>
</dbReference>
<dbReference type="InterPro" id="IPR016024">
    <property type="entry name" value="ARM-type_fold"/>
</dbReference>
<evidence type="ECO:0008006" key="9">
    <source>
        <dbReference type="Google" id="ProtNLM"/>
    </source>
</evidence>
<dbReference type="Pfam" id="PF16206">
    <property type="entry name" value="Mon2_C"/>
    <property type="match status" value="1"/>
</dbReference>
<feature type="domain" description="Mon2/Sec7/BIG1-like dimerisation and cyclophilin-binding" evidence="6">
    <location>
        <begin position="2"/>
        <end position="181"/>
    </location>
</feature>
<dbReference type="EMBL" id="LGRX02034896">
    <property type="protein sequence ID" value="KAK3236704.1"/>
    <property type="molecule type" value="Genomic_DNA"/>
</dbReference>
<dbReference type="InterPro" id="IPR032691">
    <property type="entry name" value="Mon2/Sec7/BIG1-like_HUS"/>
</dbReference>
<evidence type="ECO:0000313" key="8">
    <source>
        <dbReference type="Proteomes" id="UP001190700"/>
    </source>
</evidence>
<dbReference type="InterPro" id="IPR032817">
    <property type="entry name" value="Mon2_C"/>
</dbReference>
<evidence type="ECO:0000259" key="5">
    <source>
        <dbReference type="Pfam" id="PF16206"/>
    </source>
</evidence>
<dbReference type="InterPro" id="IPR032629">
    <property type="entry name" value="DCB_dom"/>
</dbReference>
<dbReference type="Proteomes" id="UP001190700">
    <property type="component" value="Unassembled WGS sequence"/>
</dbReference>
<feature type="compositionally biased region" description="Low complexity" evidence="3">
    <location>
        <begin position="584"/>
        <end position="596"/>
    </location>
</feature>
<evidence type="ECO:0000256" key="2">
    <source>
        <dbReference type="ARBA" id="ARBA00022927"/>
    </source>
</evidence>